<evidence type="ECO:0000313" key="8">
    <source>
        <dbReference type="EnsemblMetazoa" id="MDOA005340-PA"/>
    </source>
</evidence>
<dbReference type="GO" id="GO:0008270">
    <property type="term" value="F:zinc ion binding"/>
    <property type="evidence" value="ECO:0007669"/>
    <property type="project" value="UniProtKB-KW"/>
</dbReference>
<sequence length="657" mass="68545">MAVFLLNICKFNGCGITFPSLGDLIQHIEDTHIDYDPKVVEQKEQAQPACLPLSYVLRFISDDARKESPFLSTNNAGAADLKRKLAIKHHSYSMSSSNRSNTPTGSEMDEDEMVVSESEDSNDSWTTEEFSSEFIMRYGSRHSGSGGNGTPGNEKPFACPVPGCKKRYKNVNGIKYHSKNGHKKDGKVRKGYKCHCGKSYKTAQGLKSHALVAHNSSPENVLVTQTALGNVLSASGGNSGSGVGVLMQRSSSPSQSLGSLSPSSISNMSSGASSCHGSGGGGGSGNGSQNILQHFSNTNHSNINAGQTVNCLAQAINGNGAATLNLQQQQSQQTQQQQQQQQFNTTANNHQQIVTAAAVGGSLGTTLLNNNSNTIAAAANSSTLANATAATESFSTSFSFSGQLLATAMQQHQRGATTAVASHGSGKGAGGGSGNGVGINGGGGGGGGCIVGVNNNANCFYAATAPPMQTATLLPFSSSASSGPLTTLQQPQPPAISPTFIEHKYSANTFKEKFLANLRQNQQNVHNKLKSLNSSSASLSSSSSSSSTTTQIMDNPESDSGSITSETSNVVTKNSIETENINDDNGDNDGNNYNDEDNNDHDDFDNNGSCGVGGGNGNTEGVLASLFNLGEGNPEKCSIQQQLNETMKNNLYKKTIN</sequence>
<reference evidence="8" key="1">
    <citation type="submission" date="2020-05" db="UniProtKB">
        <authorList>
            <consortium name="EnsemblMetazoa"/>
        </authorList>
    </citation>
    <scope>IDENTIFICATION</scope>
    <source>
        <strain evidence="8">Aabys</strain>
    </source>
</reference>
<dbReference type="GO" id="GO:0005634">
    <property type="term" value="C:nucleus"/>
    <property type="evidence" value="ECO:0007669"/>
    <property type="project" value="TreeGrafter"/>
</dbReference>
<keyword evidence="2" id="KW-0677">Repeat</keyword>
<feature type="region of interest" description="Disordered" evidence="6">
    <location>
        <begin position="239"/>
        <end position="294"/>
    </location>
</feature>
<feature type="domain" description="C2H2-type" evidence="7">
    <location>
        <begin position="7"/>
        <end position="37"/>
    </location>
</feature>
<keyword evidence="4" id="KW-0862">Zinc</keyword>
<evidence type="ECO:0000259" key="7">
    <source>
        <dbReference type="PROSITE" id="PS50157"/>
    </source>
</evidence>
<dbReference type="AlphaFoldDB" id="A0A1I8MIV2"/>
<feature type="region of interest" description="Disordered" evidence="6">
    <location>
        <begin position="92"/>
        <end position="126"/>
    </location>
</feature>
<keyword evidence="3 5" id="KW-0863">Zinc-finger</keyword>
<feature type="region of interest" description="Disordered" evidence="6">
    <location>
        <begin position="531"/>
        <end position="613"/>
    </location>
</feature>
<dbReference type="InterPro" id="IPR036236">
    <property type="entry name" value="Znf_C2H2_sf"/>
</dbReference>
<dbReference type="SMART" id="SM00355">
    <property type="entry name" value="ZnF_C2H2"/>
    <property type="match status" value="3"/>
</dbReference>
<dbReference type="PANTHER" id="PTHR23057:SF0">
    <property type="entry name" value="JUXTAPOSED WITH ANOTHER ZINC FINGER PROTEIN 1"/>
    <property type="match status" value="1"/>
</dbReference>
<evidence type="ECO:0000256" key="4">
    <source>
        <dbReference type="ARBA" id="ARBA00022833"/>
    </source>
</evidence>
<feature type="compositionally biased region" description="Acidic residues" evidence="6">
    <location>
        <begin position="594"/>
        <end position="605"/>
    </location>
</feature>
<dbReference type="SUPFAM" id="SSF57667">
    <property type="entry name" value="beta-beta-alpha zinc fingers"/>
    <property type="match status" value="1"/>
</dbReference>
<dbReference type="PANTHER" id="PTHR23057">
    <property type="entry name" value="JUXTAPOSED WITH ANOTHER ZINC FINGER PROTEIN 1"/>
    <property type="match status" value="1"/>
</dbReference>
<dbReference type="PROSITE" id="PS50157">
    <property type="entry name" value="ZINC_FINGER_C2H2_2"/>
    <property type="match status" value="1"/>
</dbReference>
<dbReference type="VEuPathDB" id="VectorBase:MDOA005340"/>
<feature type="compositionally biased region" description="Acidic residues" evidence="6">
    <location>
        <begin position="107"/>
        <end position="122"/>
    </location>
</feature>
<dbReference type="VEuPathDB" id="VectorBase:MDOMA2_007730"/>
<dbReference type="eggNOG" id="KOG4124">
    <property type="taxonomic scope" value="Eukaryota"/>
</dbReference>
<gene>
    <name evidence="8" type="primary">101899813</name>
</gene>
<feature type="compositionally biased region" description="Polar residues" evidence="6">
    <location>
        <begin position="548"/>
        <end position="579"/>
    </location>
</feature>
<feature type="compositionally biased region" description="Gly residues" evidence="6">
    <location>
        <begin position="277"/>
        <end position="286"/>
    </location>
</feature>
<evidence type="ECO:0000256" key="1">
    <source>
        <dbReference type="ARBA" id="ARBA00022723"/>
    </source>
</evidence>
<evidence type="ECO:0000256" key="6">
    <source>
        <dbReference type="SAM" id="MobiDB-lite"/>
    </source>
</evidence>
<organism evidence="8">
    <name type="scientific">Musca domestica</name>
    <name type="common">House fly</name>
    <dbReference type="NCBI Taxonomy" id="7370"/>
    <lineage>
        <taxon>Eukaryota</taxon>
        <taxon>Metazoa</taxon>
        <taxon>Ecdysozoa</taxon>
        <taxon>Arthropoda</taxon>
        <taxon>Hexapoda</taxon>
        <taxon>Insecta</taxon>
        <taxon>Pterygota</taxon>
        <taxon>Neoptera</taxon>
        <taxon>Endopterygota</taxon>
        <taxon>Diptera</taxon>
        <taxon>Brachycera</taxon>
        <taxon>Muscomorpha</taxon>
        <taxon>Muscoidea</taxon>
        <taxon>Muscidae</taxon>
        <taxon>Musca</taxon>
    </lineage>
</organism>
<dbReference type="Gene3D" id="3.30.160.60">
    <property type="entry name" value="Classic Zinc Finger"/>
    <property type="match status" value="2"/>
</dbReference>
<dbReference type="EnsemblMetazoa" id="MDOA005340-RA">
    <property type="protein sequence ID" value="MDOA005340-PA"/>
    <property type="gene ID" value="MDOA005340"/>
</dbReference>
<dbReference type="PROSITE" id="PS00028">
    <property type="entry name" value="ZINC_FINGER_C2H2_1"/>
    <property type="match status" value="2"/>
</dbReference>
<protein>
    <recommendedName>
        <fullName evidence="7">C2H2-type domain-containing protein</fullName>
    </recommendedName>
</protein>
<evidence type="ECO:0000256" key="2">
    <source>
        <dbReference type="ARBA" id="ARBA00022737"/>
    </source>
</evidence>
<feature type="compositionally biased region" description="Low complexity" evidence="6">
    <location>
        <begin position="531"/>
        <end position="547"/>
    </location>
</feature>
<evidence type="ECO:0000256" key="3">
    <source>
        <dbReference type="ARBA" id="ARBA00022771"/>
    </source>
</evidence>
<dbReference type="OrthoDB" id="3269380at2759"/>
<keyword evidence="1" id="KW-0479">Metal-binding</keyword>
<dbReference type="InterPro" id="IPR051580">
    <property type="entry name" value="ZnF-Chromatin_assoc"/>
</dbReference>
<evidence type="ECO:0000256" key="5">
    <source>
        <dbReference type="PROSITE-ProRule" id="PRU00042"/>
    </source>
</evidence>
<proteinExistence type="predicted"/>
<dbReference type="InterPro" id="IPR013087">
    <property type="entry name" value="Znf_C2H2_type"/>
</dbReference>
<accession>A0A1I8MIV2</accession>
<feature type="compositionally biased region" description="Low complexity" evidence="6">
    <location>
        <begin position="244"/>
        <end position="276"/>
    </location>
</feature>
<name>A0A1I8MIV2_MUSDO</name>